<keyword evidence="1 3" id="KW-0853">WD repeat</keyword>
<comment type="caution">
    <text evidence="5">The sequence shown here is derived from an EMBL/GenBank/DDBJ whole genome shotgun (WGS) entry which is preliminary data.</text>
</comment>
<evidence type="ECO:0000256" key="2">
    <source>
        <dbReference type="ARBA" id="ARBA00022737"/>
    </source>
</evidence>
<feature type="repeat" description="WD" evidence="3">
    <location>
        <begin position="875"/>
        <end position="916"/>
    </location>
</feature>
<dbReference type="SUPFAM" id="SSF82171">
    <property type="entry name" value="DPP6 N-terminal domain-like"/>
    <property type="match status" value="1"/>
</dbReference>
<dbReference type="InterPro" id="IPR001680">
    <property type="entry name" value="WD40_rpt"/>
</dbReference>
<feature type="repeat" description="WD" evidence="3">
    <location>
        <begin position="1001"/>
        <end position="1033"/>
    </location>
</feature>
<dbReference type="PROSITE" id="PS50082">
    <property type="entry name" value="WD_REPEATS_2"/>
    <property type="match status" value="9"/>
</dbReference>
<keyword evidence="6" id="KW-1185">Reference proteome</keyword>
<dbReference type="InterPro" id="IPR020472">
    <property type="entry name" value="WD40_PAC1"/>
</dbReference>
<dbReference type="PROSITE" id="PS50294">
    <property type="entry name" value="WD_REPEATS_REGION"/>
    <property type="match status" value="9"/>
</dbReference>
<feature type="repeat" description="WD" evidence="3">
    <location>
        <begin position="834"/>
        <end position="870"/>
    </location>
</feature>
<feature type="repeat" description="WD" evidence="3">
    <location>
        <begin position="1042"/>
        <end position="1074"/>
    </location>
</feature>
<accession>A0AAV9XSL4</accession>
<evidence type="ECO:0000256" key="3">
    <source>
        <dbReference type="PROSITE-ProRule" id="PRU00221"/>
    </source>
</evidence>
<evidence type="ECO:0000256" key="1">
    <source>
        <dbReference type="ARBA" id="ARBA00022574"/>
    </source>
</evidence>
<dbReference type="InterPro" id="IPR036322">
    <property type="entry name" value="WD40_repeat_dom_sf"/>
</dbReference>
<evidence type="ECO:0000313" key="5">
    <source>
        <dbReference type="EMBL" id="KAK6544815.1"/>
    </source>
</evidence>
<dbReference type="InterPro" id="IPR019775">
    <property type="entry name" value="WD40_repeat_CS"/>
</dbReference>
<dbReference type="AlphaFoldDB" id="A0AAV9XSL4"/>
<dbReference type="Gene3D" id="2.130.10.10">
    <property type="entry name" value="YVTN repeat-like/Quinoprotein amine dehydrogenase"/>
    <property type="match status" value="4"/>
</dbReference>
<dbReference type="PRINTS" id="PR00320">
    <property type="entry name" value="GPROTEINBRPT"/>
</dbReference>
<dbReference type="Gene3D" id="3.40.50.300">
    <property type="entry name" value="P-loop containing nucleotide triphosphate hydrolases"/>
    <property type="match status" value="1"/>
</dbReference>
<dbReference type="PANTHER" id="PTHR44129">
    <property type="entry name" value="WD REPEAT-CONTAINING PROTEIN POP1"/>
    <property type="match status" value="1"/>
</dbReference>
<sequence>MEAVGGIASIVALVEVTGKIGLLCGKYVKAVQGAEADVERIAKEAKSFGDLLRKTEEILKGPFGFKLEATEALKDTFSESKKALERLKTKLDEGVDGAATSTKLSFWKRKPKLRSKDLKWPFKKQEVENIVRELSSLQSKITSALSIDNTSMTANRNLNETFEKLIVAKGAMFGSAEDQFEPLCLSQTREEVLEDIKQWIQTSRNRHIFWARGMAGTGKSTIARTIAGYLKGERLLGASFFFKRSHDHRNNASRFFPTLAYSLAQHISSLVPHLSKAIEADYDICSRSFNEQFETLILKPLAQLSSSQAAPVVIVVDALDECQNEQEILVVVRMLGRLRELKSIDLRVFITSRPDIASLTSFQALINDNTQYHDLALHEVDREIVKKDIGLYLEHEFARIRKDRADRIPGDWPQNDIIKMLVDIAEPLFVSAATICRFVDDISFSPTKRLEAILKTGSKAAGIYPIYTTVFEQIAGTKRATADRKIIIEETRRIVSTVAMLESPLSRSSLSELIGIEEETIYYRLKPLHSILVVPSQLDHTIQTFHLSLRDFLLDSEQNTGLFSVDEKEVHGRIAADCLALMSRKLRANICDLQSPGTLTSEIDPEIVRQCIPPDLAYACRHWVYHLQKSQSAIHDDGPVHEFLLDHLLHWLEALSIQGIFSNIIHLVKALQKITSVSNEFGKLSEFLRDVERFVNFNQAMITEAALQVYFSGLIFAPKNSIVKIKFAEKYCKGIRMTLKGMEDWGPLMKTFEGHTRVVTSVAFSPDGKLASASYDGTIKLWDPTSGLLQTFEGHTVHVRSVAFSPDGKQLASASDDETIKLWDSTLGLLLQTFEGHTDAVTSAAFSPNGKQLASASYDRTIKLWDLTSGLLQTFEGHTDWVISVAFSPDGKQLASASDDRTIKLWDPTSGLLLKTFKGHTGAVTSAAFSPDGKQLASASDDRTIKLWDPTSGLLLKTFKGHTGAVTSAAFSPDGKQLASASDDRTIKLWDPTSGLLLKTFKGHTGIVTSVAFSPDGKQLASASYDRTIKLWDPTSGLLQTFEGHTDWVRSVAFSPDGKQLASASDDETIKLWDPTLGLLLQTFEGHTDYVRFVAFSPDGKQLASASDDETIKLWDVACETTLHTFDSKTLNFRFFRDGSALQTDQGLVYPFTSTPLSIVPVPEMFLYNIKDQWLIRNGEKFLWLPTLYRSDTGGSVGTHDRLVAYGCLSGSVVVLDIKDTPKLIDFL</sequence>
<feature type="repeat" description="WD" evidence="3">
    <location>
        <begin position="917"/>
        <end position="958"/>
    </location>
</feature>
<dbReference type="CDD" id="cd00200">
    <property type="entry name" value="WD40"/>
    <property type="match status" value="1"/>
</dbReference>
<dbReference type="PROSITE" id="PS00678">
    <property type="entry name" value="WD_REPEATS_1"/>
    <property type="match status" value="2"/>
</dbReference>
<feature type="domain" description="Nephrocystin 3-like N-terminal" evidence="4">
    <location>
        <begin position="190"/>
        <end position="353"/>
    </location>
</feature>
<evidence type="ECO:0000313" key="6">
    <source>
        <dbReference type="Proteomes" id="UP001365542"/>
    </source>
</evidence>
<dbReference type="SUPFAM" id="SSF52540">
    <property type="entry name" value="P-loop containing nucleoside triphosphate hydrolases"/>
    <property type="match status" value="1"/>
</dbReference>
<protein>
    <recommendedName>
        <fullName evidence="4">Nephrocystin 3-like N-terminal domain-containing protein</fullName>
    </recommendedName>
</protein>
<dbReference type="InterPro" id="IPR015943">
    <property type="entry name" value="WD40/YVTN_repeat-like_dom_sf"/>
</dbReference>
<feature type="repeat" description="WD" evidence="3">
    <location>
        <begin position="792"/>
        <end position="824"/>
    </location>
</feature>
<keyword evidence="2" id="KW-0677">Repeat</keyword>
<dbReference type="SMART" id="SM00320">
    <property type="entry name" value="WD40"/>
    <property type="match status" value="9"/>
</dbReference>
<proteinExistence type="predicted"/>
<evidence type="ECO:0000259" key="4">
    <source>
        <dbReference type="Pfam" id="PF24883"/>
    </source>
</evidence>
<dbReference type="SUPFAM" id="SSF50978">
    <property type="entry name" value="WD40 repeat-like"/>
    <property type="match status" value="1"/>
</dbReference>
<feature type="repeat" description="WD" evidence="3">
    <location>
        <begin position="959"/>
        <end position="1000"/>
    </location>
</feature>
<dbReference type="Proteomes" id="UP001365542">
    <property type="component" value="Unassembled WGS sequence"/>
</dbReference>
<dbReference type="Pfam" id="PF24883">
    <property type="entry name" value="NPHP3_N"/>
    <property type="match status" value="1"/>
</dbReference>
<dbReference type="EMBL" id="JAVHJO010000001">
    <property type="protein sequence ID" value="KAK6544815.1"/>
    <property type="molecule type" value="Genomic_DNA"/>
</dbReference>
<dbReference type="Pfam" id="PF00400">
    <property type="entry name" value="WD40"/>
    <property type="match status" value="9"/>
</dbReference>
<dbReference type="InterPro" id="IPR056884">
    <property type="entry name" value="NPHP3-like_N"/>
</dbReference>
<dbReference type="InterPro" id="IPR050349">
    <property type="entry name" value="WD_LIS1/nudF_dynein_reg"/>
</dbReference>
<feature type="repeat" description="WD" evidence="3">
    <location>
        <begin position="752"/>
        <end position="783"/>
    </location>
</feature>
<organism evidence="5 6">
    <name type="scientific">Orbilia ellipsospora</name>
    <dbReference type="NCBI Taxonomy" id="2528407"/>
    <lineage>
        <taxon>Eukaryota</taxon>
        <taxon>Fungi</taxon>
        <taxon>Dikarya</taxon>
        <taxon>Ascomycota</taxon>
        <taxon>Pezizomycotina</taxon>
        <taxon>Orbiliomycetes</taxon>
        <taxon>Orbiliales</taxon>
        <taxon>Orbiliaceae</taxon>
        <taxon>Orbilia</taxon>
    </lineage>
</organism>
<dbReference type="InterPro" id="IPR027417">
    <property type="entry name" value="P-loop_NTPase"/>
</dbReference>
<name>A0AAV9XSL4_9PEZI</name>
<gene>
    <name evidence="5" type="ORF">TWF694_001498</name>
</gene>
<reference evidence="5 6" key="1">
    <citation type="submission" date="2019-10" db="EMBL/GenBank/DDBJ databases">
        <authorList>
            <person name="Palmer J.M."/>
        </authorList>
    </citation>
    <scope>NUCLEOTIDE SEQUENCE [LARGE SCALE GENOMIC DNA]</scope>
    <source>
        <strain evidence="5 6">TWF694</strain>
    </source>
</reference>
<feature type="repeat" description="WD" evidence="3">
    <location>
        <begin position="1084"/>
        <end position="1125"/>
    </location>
</feature>